<evidence type="ECO:0000256" key="1">
    <source>
        <dbReference type="SAM" id="MobiDB-lite"/>
    </source>
</evidence>
<feature type="region of interest" description="Disordered" evidence="1">
    <location>
        <begin position="1"/>
        <end position="33"/>
    </location>
</feature>
<protein>
    <recommendedName>
        <fullName evidence="2">YqzN/YkzM domain-containing protein</fullName>
    </recommendedName>
</protein>
<name>A0AAX3M511_9BACL</name>
<evidence type="ECO:0000259" key="2">
    <source>
        <dbReference type="Pfam" id="PF26160"/>
    </source>
</evidence>
<gene>
    <name evidence="3" type="ORF">PQ456_05500</name>
</gene>
<feature type="domain" description="YqzN/YkzM" evidence="2">
    <location>
        <begin position="32"/>
        <end position="82"/>
    </location>
</feature>
<feature type="compositionally biased region" description="Polar residues" evidence="1">
    <location>
        <begin position="24"/>
        <end position="33"/>
    </location>
</feature>
<evidence type="ECO:0000313" key="3">
    <source>
        <dbReference type="EMBL" id="WCT56978.1"/>
    </source>
</evidence>
<dbReference type="Proteomes" id="UP001220509">
    <property type="component" value="Chromosome"/>
</dbReference>
<dbReference type="KEGG" id="pka:PQ456_05500"/>
<organism evidence="3 4">
    <name type="scientific">Paenibacillus kyungheensis</name>
    <dbReference type="NCBI Taxonomy" id="1452732"/>
    <lineage>
        <taxon>Bacteria</taxon>
        <taxon>Bacillati</taxon>
        <taxon>Bacillota</taxon>
        <taxon>Bacilli</taxon>
        <taxon>Bacillales</taxon>
        <taxon>Paenibacillaceae</taxon>
        <taxon>Paenibacillus</taxon>
    </lineage>
</organism>
<dbReference type="InterPro" id="IPR058869">
    <property type="entry name" value="YqzN_YkzM"/>
</dbReference>
<dbReference type="RefSeq" id="WP_273615237.1">
    <property type="nucleotide sequence ID" value="NZ_CP117416.1"/>
</dbReference>
<sequence>MANVSKKSVTAKTSSTPVHEDTEQSSSKASQPQYTLTELLQHADELFGVKAEVLHGVFYDDSEKLFSVEEATQKIQQFMKEKVK</sequence>
<proteinExistence type="predicted"/>
<keyword evidence="4" id="KW-1185">Reference proteome</keyword>
<evidence type="ECO:0000313" key="4">
    <source>
        <dbReference type="Proteomes" id="UP001220509"/>
    </source>
</evidence>
<dbReference type="EMBL" id="CP117416">
    <property type="protein sequence ID" value="WCT56978.1"/>
    <property type="molecule type" value="Genomic_DNA"/>
</dbReference>
<feature type="compositionally biased region" description="Low complexity" evidence="1">
    <location>
        <begin position="1"/>
        <end position="17"/>
    </location>
</feature>
<dbReference type="Pfam" id="PF26160">
    <property type="entry name" value="YqzN_YkzM"/>
    <property type="match status" value="1"/>
</dbReference>
<reference evidence="3 4" key="1">
    <citation type="submission" date="2023-02" db="EMBL/GenBank/DDBJ databases">
        <title>Genome sequence of Paenibacillus kyungheensis KACC 18744.</title>
        <authorList>
            <person name="Kim S."/>
            <person name="Heo J."/>
            <person name="Kwon S.-W."/>
        </authorList>
    </citation>
    <scope>NUCLEOTIDE SEQUENCE [LARGE SCALE GENOMIC DNA]</scope>
    <source>
        <strain evidence="3 4">KACC 18744</strain>
    </source>
</reference>
<accession>A0AAX3M511</accession>
<dbReference type="AlphaFoldDB" id="A0AAX3M511"/>